<feature type="compositionally biased region" description="Polar residues" evidence="1">
    <location>
        <begin position="61"/>
        <end position="72"/>
    </location>
</feature>
<comment type="caution">
    <text evidence="2">The sequence shown here is derived from an EMBL/GenBank/DDBJ whole genome shotgun (WGS) entry which is preliminary data.</text>
</comment>
<gene>
    <name evidence="2" type="ORF">G6011_00158</name>
</gene>
<proteinExistence type="predicted"/>
<organism evidence="2 3">
    <name type="scientific">Alternaria panax</name>
    <dbReference type="NCBI Taxonomy" id="48097"/>
    <lineage>
        <taxon>Eukaryota</taxon>
        <taxon>Fungi</taxon>
        <taxon>Dikarya</taxon>
        <taxon>Ascomycota</taxon>
        <taxon>Pezizomycotina</taxon>
        <taxon>Dothideomycetes</taxon>
        <taxon>Pleosporomycetidae</taxon>
        <taxon>Pleosporales</taxon>
        <taxon>Pleosporineae</taxon>
        <taxon>Pleosporaceae</taxon>
        <taxon>Alternaria</taxon>
        <taxon>Alternaria sect. Panax</taxon>
    </lineage>
</organism>
<feature type="compositionally biased region" description="Acidic residues" evidence="1">
    <location>
        <begin position="90"/>
        <end position="100"/>
    </location>
</feature>
<dbReference type="EMBL" id="JAANER010000001">
    <property type="protein sequence ID" value="KAG9195038.1"/>
    <property type="molecule type" value="Genomic_DNA"/>
</dbReference>
<keyword evidence="3" id="KW-1185">Reference proteome</keyword>
<feature type="compositionally biased region" description="Basic and acidic residues" evidence="1">
    <location>
        <begin position="124"/>
        <end position="134"/>
    </location>
</feature>
<evidence type="ECO:0000256" key="1">
    <source>
        <dbReference type="SAM" id="MobiDB-lite"/>
    </source>
</evidence>
<dbReference type="AlphaFoldDB" id="A0AAD4NUR1"/>
<name>A0AAD4NUR1_9PLEO</name>
<feature type="compositionally biased region" description="Acidic residues" evidence="1">
    <location>
        <begin position="38"/>
        <end position="51"/>
    </location>
</feature>
<feature type="region of interest" description="Disordered" evidence="1">
    <location>
        <begin position="1"/>
        <end position="167"/>
    </location>
</feature>
<accession>A0AAD4NUR1</accession>
<feature type="compositionally biased region" description="Basic and acidic residues" evidence="1">
    <location>
        <begin position="27"/>
        <end position="37"/>
    </location>
</feature>
<sequence>MNPPSFNREEPPAACIPQSTVSNSGHLLDDNDRNIDDDRADSDEGDHDDDMAGVPQHEDSLSATRENSQLNDHSLESEDEEQTEIHSQIEGDEQVSDDGSDVNMSGSRTPAKETGSTEDEPTEGDPRDNVEIARKRLRLKPRAKRRPQEHDHVALCDQEDPLNSPTGPLPELVPNIASLPHPCLKRRSFDPKNGCPEGGWWNGEVHSTQLNIIWNGSLDLGTRPERVCGSNWMERNSQPTVAHRIRNLNSDIVTMTKGEKLRIWVAKERMI</sequence>
<reference evidence="2" key="1">
    <citation type="submission" date="2021-07" db="EMBL/GenBank/DDBJ databases">
        <title>Genome Resource of American Ginseng Black Spot Pathogen Alternaria panax.</title>
        <authorList>
            <person name="Qiu C."/>
            <person name="Wang W."/>
            <person name="Liu Z."/>
        </authorList>
    </citation>
    <scope>NUCLEOTIDE SEQUENCE</scope>
    <source>
        <strain evidence="2">BNCC115425</strain>
    </source>
</reference>
<feature type="compositionally biased region" description="Basic residues" evidence="1">
    <location>
        <begin position="135"/>
        <end position="145"/>
    </location>
</feature>
<protein>
    <submittedName>
        <fullName evidence="2">Uncharacterized protein</fullName>
    </submittedName>
</protein>
<evidence type="ECO:0000313" key="3">
    <source>
        <dbReference type="Proteomes" id="UP001199106"/>
    </source>
</evidence>
<dbReference type="Proteomes" id="UP001199106">
    <property type="component" value="Unassembled WGS sequence"/>
</dbReference>
<evidence type="ECO:0000313" key="2">
    <source>
        <dbReference type="EMBL" id="KAG9195038.1"/>
    </source>
</evidence>